<comment type="subcellular location">
    <subcellularLocation>
        <location evidence="1 7">Nucleus</location>
        <location evidence="1 7">Nucleolus</location>
    </subcellularLocation>
</comment>
<feature type="compositionally biased region" description="Low complexity" evidence="8">
    <location>
        <begin position="368"/>
        <end position="382"/>
    </location>
</feature>
<feature type="compositionally biased region" description="Acidic residues" evidence="8">
    <location>
        <begin position="315"/>
        <end position="327"/>
    </location>
</feature>
<name>A0ABP1GFA8_9CHLO</name>
<dbReference type="InterPro" id="IPR012173">
    <property type="entry name" value="Mpp10"/>
</dbReference>
<feature type="compositionally biased region" description="Acidic residues" evidence="8">
    <location>
        <begin position="345"/>
        <end position="358"/>
    </location>
</feature>
<dbReference type="Pfam" id="PF04006">
    <property type="entry name" value="Mpp10"/>
    <property type="match status" value="1"/>
</dbReference>
<protein>
    <recommendedName>
        <fullName evidence="7">U3 small nucleolar ribonucleoprotein protein MPP10</fullName>
    </recommendedName>
</protein>
<evidence type="ECO:0000256" key="3">
    <source>
        <dbReference type="ARBA" id="ARBA00022552"/>
    </source>
</evidence>
<evidence type="ECO:0000256" key="7">
    <source>
        <dbReference type="PIRNR" id="PIRNR017300"/>
    </source>
</evidence>
<organism evidence="9 10">
    <name type="scientific">Coccomyxa viridis</name>
    <dbReference type="NCBI Taxonomy" id="1274662"/>
    <lineage>
        <taxon>Eukaryota</taxon>
        <taxon>Viridiplantae</taxon>
        <taxon>Chlorophyta</taxon>
        <taxon>core chlorophytes</taxon>
        <taxon>Trebouxiophyceae</taxon>
        <taxon>Trebouxiophyceae incertae sedis</taxon>
        <taxon>Coccomyxaceae</taxon>
        <taxon>Coccomyxa</taxon>
    </lineage>
</organism>
<dbReference type="PANTHER" id="PTHR17039:SF0">
    <property type="entry name" value="U3 SMALL NUCLEOLAR RIBONUCLEOPROTEIN PROTEIN MPP10"/>
    <property type="match status" value="1"/>
</dbReference>
<reference evidence="9 10" key="1">
    <citation type="submission" date="2024-06" db="EMBL/GenBank/DDBJ databases">
        <authorList>
            <person name="Kraege A."/>
            <person name="Thomma B."/>
        </authorList>
    </citation>
    <scope>NUCLEOTIDE SEQUENCE [LARGE SCALE GENOMIC DNA]</scope>
</reference>
<feature type="region of interest" description="Disordered" evidence="8">
    <location>
        <begin position="193"/>
        <end position="444"/>
    </location>
</feature>
<feature type="compositionally biased region" description="Basic residues" evidence="8">
    <location>
        <begin position="645"/>
        <end position="657"/>
    </location>
</feature>
<evidence type="ECO:0000256" key="1">
    <source>
        <dbReference type="ARBA" id="ARBA00004604"/>
    </source>
</evidence>
<dbReference type="PANTHER" id="PTHR17039">
    <property type="entry name" value="U3 SMALL NUCLEOLAR RIBONUCLEOPROTEIN PROTEIN MPP10"/>
    <property type="match status" value="1"/>
</dbReference>
<keyword evidence="10" id="KW-1185">Reference proteome</keyword>
<sequence>MRRSKRLAQQPEGDNEEDVSDVAIASAADGRGRAKGHVEAGPISESGLDGEDIDGNDQLSDEDDDTEDDTGENPEGLPELDDFEEDARAAVDALQEAVAEPAAFLRPSATICELARHAAKALYATAMEHTSAASQSATVLPELYTEGLDAEQIWLQLDMQLGGALKRARRLLRKAGDTEQLINPAMEAVLDDLDETDSEEEPSGSDDESDELHNEEHADIPGTMETDTRDEDQDWEGLEAMDQSDEEAGAAFNQRGLKPTEDRFMRLDDMERFVRAAEQREMEDDEDDEDVTGDESDDEERGAQTRRGRTQPQDMDSEDEAALDDLLNEARRQSGSRGEKRVKFEEEEGEEEDDSGEAEDIHYKDFFDPAQQAPADAALQDASDNEDEGGEDEAEEDDQEAAIDPQEGFLGEASVPLSAAQEARNLSAHERRMQRMSERARKLEAQNVGDKEWFMRGEADSGARPLNSALEVDLDFERAVRPPPQPTEEVTASIEDLIRKRIADHNFDDVPRAALPAPEKRRKTFELSDQKSSKGLGEIYEEEFVQATAAVTGTALDDKEEKIRAEARVLTRELFAKLDALSHFQYAPKPVIEDLSVKADVPALAMEEVAPQIVSEAAMRLPEEVYRADGKGALKAEGELTHEERRRRRAQHKRAFKGKTQQQAADKASRAVTQGGDASLPGRKSMVADVAATDAAKAQKRMQKKARKDGVSAGAGKDMRKKSKYSSSSAFFGQLQDQREAAAKGGLIKPQKAAAGPSSKALKL</sequence>
<dbReference type="Proteomes" id="UP001497392">
    <property type="component" value="Unassembled WGS sequence"/>
</dbReference>
<feature type="compositionally biased region" description="Acidic residues" evidence="8">
    <location>
        <begin position="48"/>
        <end position="82"/>
    </location>
</feature>
<feature type="compositionally biased region" description="Acidic residues" evidence="8">
    <location>
        <begin position="228"/>
        <end position="248"/>
    </location>
</feature>
<feature type="compositionally biased region" description="Low complexity" evidence="8">
    <location>
        <begin position="687"/>
        <end position="696"/>
    </location>
</feature>
<proteinExistence type="inferred from homology"/>
<feature type="region of interest" description="Disordered" evidence="8">
    <location>
        <begin position="509"/>
        <end position="529"/>
    </location>
</feature>
<feature type="compositionally biased region" description="Basic and acidic residues" evidence="8">
    <location>
        <begin position="258"/>
        <end position="280"/>
    </location>
</feature>
<keyword evidence="2 7" id="KW-0690">Ribosome biogenesis</keyword>
<accession>A0ABP1GFA8</accession>
<feature type="region of interest" description="Disordered" evidence="8">
    <location>
        <begin position="1"/>
        <end position="82"/>
    </location>
</feature>
<feature type="region of interest" description="Disordered" evidence="8">
    <location>
        <begin position="636"/>
        <end position="764"/>
    </location>
</feature>
<evidence type="ECO:0000256" key="5">
    <source>
        <dbReference type="ARBA" id="ARBA00023274"/>
    </source>
</evidence>
<evidence type="ECO:0000256" key="8">
    <source>
        <dbReference type="SAM" id="MobiDB-lite"/>
    </source>
</evidence>
<evidence type="ECO:0000256" key="4">
    <source>
        <dbReference type="ARBA" id="ARBA00023242"/>
    </source>
</evidence>
<comment type="caution">
    <text evidence="9">The sequence shown here is derived from an EMBL/GenBank/DDBJ whole genome shotgun (WGS) entry which is preliminary data.</text>
</comment>
<keyword evidence="4 7" id="KW-0539">Nucleus</keyword>
<dbReference type="EMBL" id="CAXHTA020000020">
    <property type="protein sequence ID" value="CAL5229269.1"/>
    <property type="molecule type" value="Genomic_DNA"/>
</dbReference>
<comment type="function">
    <text evidence="7">Involved in nucleolar processing of pre-18S ribosomal RNA.</text>
</comment>
<evidence type="ECO:0000256" key="2">
    <source>
        <dbReference type="ARBA" id="ARBA00022517"/>
    </source>
</evidence>
<feature type="compositionally biased region" description="Basic and acidic residues" evidence="8">
    <location>
        <begin position="427"/>
        <end position="444"/>
    </location>
</feature>
<evidence type="ECO:0000313" key="9">
    <source>
        <dbReference type="EMBL" id="CAL5229269.1"/>
    </source>
</evidence>
<gene>
    <name evidence="9" type="primary">g12560</name>
    <name evidence="9" type="ORF">VP750_LOCUS11175</name>
</gene>
<evidence type="ECO:0000256" key="6">
    <source>
        <dbReference type="ARBA" id="ARBA00029455"/>
    </source>
</evidence>
<evidence type="ECO:0000313" key="10">
    <source>
        <dbReference type="Proteomes" id="UP001497392"/>
    </source>
</evidence>
<feature type="compositionally biased region" description="Acidic residues" evidence="8">
    <location>
        <begin position="383"/>
        <end position="401"/>
    </location>
</feature>
<keyword evidence="3 7" id="KW-0698">rRNA processing</keyword>
<dbReference type="PIRSF" id="PIRSF017300">
    <property type="entry name" value="snoRNP_Mpp10"/>
    <property type="match status" value="1"/>
</dbReference>
<feature type="compositionally biased region" description="Basic residues" evidence="8">
    <location>
        <begin position="698"/>
        <end position="707"/>
    </location>
</feature>
<feature type="compositionally biased region" description="Acidic residues" evidence="8">
    <location>
        <begin position="281"/>
        <end position="300"/>
    </location>
</feature>
<comment type="similarity">
    <text evidence="6 7">Belongs to the MPP10 family.</text>
</comment>
<feature type="compositionally biased region" description="Acidic residues" evidence="8">
    <location>
        <begin position="193"/>
        <end position="210"/>
    </location>
</feature>
<feature type="compositionally biased region" description="Basic and acidic residues" evidence="8">
    <location>
        <begin position="328"/>
        <end position="344"/>
    </location>
</feature>
<keyword evidence="5 7" id="KW-0687">Ribonucleoprotein</keyword>